<dbReference type="Gene3D" id="2.90.10.10">
    <property type="entry name" value="Bulb-type lectin domain"/>
    <property type="match status" value="2"/>
</dbReference>
<dbReference type="PANTHER" id="PTHR32444">
    <property type="entry name" value="BULB-TYPE LECTIN DOMAIN-CONTAINING PROTEIN"/>
    <property type="match status" value="1"/>
</dbReference>
<organism evidence="25">
    <name type="scientific">Salix viminalis</name>
    <name type="common">Common osier</name>
    <name type="synonym">Basket willow</name>
    <dbReference type="NCBI Taxonomy" id="40686"/>
    <lineage>
        <taxon>Eukaryota</taxon>
        <taxon>Viridiplantae</taxon>
        <taxon>Streptophyta</taxon>
        <taxon>Embryophyta</taxon>
        <taxon>Tracheophyta</taxon>
        <taxon>Spermatophyta</taxon>
        <taxon>Magnoliopsida</taxon>
        <taxon>eudicotyledons</taxon>
        <taxon>Gunneridae</taxon>
        <taxon>Pentapetalae</taxon>
        <taxon>rosids</taxon>
        <taxon>fabids</taxon>
        <taxon>Malpighiales</taxon>
        <taxon>Salicaceae</taxon>
        <taxon>Saliceae</taxon>
        <taxon>Salix</taxon>
    </lineage>
</organism>
<dbReference type="GO" id="GO:0004674">
    <property type="term" value="F:protein serine/threonine kinase activity"/>
    <property type="evidence" value="ECO:0007669"/>
    <property type="project" value="UniProtKB-KW"/>
</dbReference>
<dbReference type="CDD" id="cd00054">
    <property type="entry name" value="EGF_CA"/>
    <property type="match status" value="1"/>
</dbReference>
<evidence type="ECO:0000256" key="2">
    <source>
        <dbReference type="ARBA" id="ARBA00012513"/>
    </source>
</evidence>
<protein>
    <recommendedName>
        <fullName evidence="2">non-specific serine/threonine protein kinase</fullName>
        <ecNumber evidence="2">2.7.11.1</ecNumber>
    </recommendedName>
</protein>
<dbReference type="PROSITE" id="PS00107">
    <property type="entry name" value="PROTEIN_KINASE_ATP"/>
    <property type="match status" value="1"/>
</dbReference>
<dbReference type="InterPro" id="IPR000858">
    <property type="entry name" value="S_locus_glycoprot_dom"/>
</dbReference>
<evidence type="ECO:0000256" key="3">
    <source>
        <dbReference type="ARBA" id="ARBA00022527"/>
    </source>
</evidence>
<dbReference type="Pfam" id="PF07714">
    <property type="entry name" value="PK_Tyr_Ser-Thr"/>
    <property type="match status" value="2"/>
</dbReference>
<evidence type="ECO:0000259" key="21">
    <source>
        <dbReference type="PROSITE" id="PS50011"/>
    </source>
</evidence>
<dbReference type="Gene3D" id="1.10.510.10">
    <property type="entry name" value="Transferase(Phosphotransferase) domain 1"/>
    <property type="match status" value="1"/>
</dbReference>
<dbReference type="Pfam" id="PF00954">
    <property type="entry name" value="S_locus_glycop"/>
    <property type="match status" value="2"/>
</dbReference>
<evidence type="ECO:0000256" key="4">
    <source>
        <dbReference type="ARBA" id="ARBA00022679"/>
    </source>
</evidence>
<dbReference type="Pfam" id="PF08276">
    <property type="entry name" value="PAN_2"/>
    <property type="match status" value="1"/>
</dbReference>
<keyword evidence="8 19" id="KW-0547">Nucleotide-binding</keyword>
<dbReference type="PROSITE" id="PS50011">
    <property type="entry name" value="PROTEIN_KINASE_DOM"/>
    <property type="match status" value="1"/>
</dbReference>
<keyword evidence="18" id="KW-0245">EGF-like domain</keyword>
<feature type="domain" description="Bulb-type lectin" evidence="23">
    <location>
        <begin position="238"/>
        <end position="367"/>
    </location>
</feature>
<proteinExistence type="predicted"/>
<reference evidence="25" key="1">
    <citation type="submission" date="2019-03" db="EMBL/GenBank/DDBJ databases">
        <authorList>
            <person name="Mank J."/>
            <person name="Almeida P."/>
        </authorList>
    </citation>
    <scope>NUCLEOTIDE SEQUENCE</scope>
    <source>
        <strain evidence="25">78183</strain>
    </source>
</reference>
<dbReference type="SMART" id="SM00108">
    <property type="entry name" value="B_lectin"/>
    <property type="match status" value="2"/>
</dbReference>
<dbReference type="AlphaFoldDB" id="A0A6N2LMZ5"/>
<evidence type="ECO:0000256" key="10">
    <source>
        <dbReference type="ARBA" id="ARBA00022840"/>
    </source>
</evidence>
<comment type="caution">
    <text evidence="18">Lacks conserved residue(s) required for the propagation of feature annotation.</text>
</comment>
<dbReference type="FunFam" id="3.30.200.20:FF:000727">
    <property type="entry name" value="Cysteine-rich RLK (RECEPTOR-like protein kinase) 23"/>
    <property type="match status" value="1"/>
</dbReference>
<evidence type="ECO:0000259" key="22">
    <source>
        <dbReference type="PROSITE" id="PS50026"/>
    </source>
</evidence>
<gene>
    <name evidence="25" type="ORF">SVIM_LOCUS254079</name>
</gene>
<dbReference type="CDD" id="cd00028">
    <property type="entry name" value="B_lectin"/>
    <property type="match status" value="2"/>
</dbReference>
<feature type="domain" description="EGF-like" evidence="22">
    <location>
        <begin position="1049"/>
        <end position="1085"/>
    </location>
</feature>
<keyword evidence="5 20" id="KW-0812">Transmembrane</keyword>
<comment type="catalytic activity">
    <reaction evidence="17">
        <text>L-seryl-[protein] + ATP = O-phospho-L-seryl-[protein] + ADP + H(+)</text>
        <dbReference type="Rhea" id="RHEA:17989"/>
        <dbReference type="Rhea" id="RHEA-COMP:9863"/>
        <dbReference type="Rhea" id="RHEA-COMP:11604"/>
        <dbReference type="ChEBI" id="CHEBI:15378"/>
        <dbReference type="ChEBI" id="CHEBI:29999"/>
        <dbReference type="ChEBI" id="CHEBI:30616"/>
        <dbReference type="ChEBI" id="CHEBI:83421"/>
        <dbReference type="ChEBI" id="CHEBI:456216"/>
        <dbReference type="EC" id="2.7.11.1"/>
    </reaction>
</comment>
<evidence type="ECO:0000256" key="1">
    <source>
        <dbReference type="ARBA" id="ARBA00004167"/>
    </source>
</evidence>
<keyword evidence="11 20" id="KW-1133">Transmembrane helix</keyword>
<evidence type="ECO:0000313" key="25">
    <source>
        <dbReference type="EMBL" id="VFU42385.1"/>
    </source>
</evidence>
<evidence type="ECO:0000256" key="18">
    <source>
        <dbReference type="PROSITE-ProRule" id="PRU00076"/>
    </source>
</evidence>
<dbReference type="PANTHER" id="PTHR32444:SF242">
    <property type="entry name" value="G-TYPE LECTIN S-RECEPTOR-LIKE SERINE_THREONINE-PROTEIN KINASE RKS1"/>
    <property type="match status" value="1"/>
</dbReference>
<evidence type="ECO:0000256" key="6">
    <source>
        <dbReference type="ARBA" id="ARBA00022729"/>
    </source>
</evidence>
<keyword evidence="14" id="KW-0675">Receptor</keyword>
<dbReference type="PROSITE" id="PS50026">
    <property type="entry name" value="EGF_3"/>
    <property type="match status" value="1"/>
</dbReference>
<name>A0A6N2LMZ5_SALVM</name>
<evidence type="ECO:0000259" key="24">
    <source>
        <dbReference type="PROSITE" id="PS50948"/>
    </source>
</evidence>
<evidence type="ECO:0000256" key="5">
    <source>
        <dbReference type="ARBA" id="ARBA00022692"/>
    </source>
</evidence>
<feature type="binding site" evidence="19">
    <location>
        <position position="633"/>
    </location>
    <ligand>
        <name>ATP</name>
        <dbReference type="ChEBI" id="CHEBI:30616"/>
    </ligand>
</feature>
<dbReference type="SUPFAM" id="SSF56112">
    <property type="entry name" value="Protein kinase-like (PK-like)"/>
    <property type="match status" value="2"/>
</dbReference>
<evidence type="ECO:0000256" key="8">
    <source>
        <dbReference type="ARBA" id="ARBA00022741"/>
    </source>
</evidence>
<comment type="subcellular location">
    <subcellularLocation>
        <location evidence="1">Membrane</location>
        <topology evidence="1">Single-pass membrane protein</topology>
    </subcellularLocation>
</comment>
<evidence type="ECO:0000256" key="16">
    <source>
        <dbReference type="ARBA" id="ARBA00047899"/>
    </source>
</evidence>
<dbReference type="Gene3D" id="3.30.200.20">
    <property type="entry name" value="Phosphorylase Kinase, domain 1"/>
    <property type="match status" value="2"/>
</dbReference>
<feature type="domain" description="Protein kinase" evidence="21">
    <location>
        <begin position="605"/>
        <end position="920"/>
    </location>
</feature>
<dbReference type="InterPro" id="IPR001245">
    <property type="entry name" value="Ser-Thr/Tyr_kinase_cat_dom"/>
</dbReference>
<keyword evidence="12 20" id="KW-0472">Membrane</keyword>
<feature type="transmembrane region" description="Helical" evidence="20">
    <location>
        <begin position="766"/>
        <end position="786"/>
    </location>
</feature>
<evidence type="ECO:0000256" key="7">
    <source>
        <dbReference type="ARBA" id="ARBA00022737"/>
    </source>
</evidence>
<dbReference type="InterPro" id="IPR011009">
    <property type="entry name" value="Kinase-like_dom_sf"/>
</dbReference>
<keyword evidence="10 19" id="KW-0067">ATP-binding</keyword>
<keyword evidence="9" id="KW-0418">Kinase</keyword>
<dbReference type="GO" id="GO:0048544">
    <property type="term" value="P:recognition of pollen"/>
    <property type="evidence" value="ECO:0007669"/>
    <property type="project" value="InterPro"/>
</dbReference>
<dbReference type="InterPro" id="IPR000742">
    <property type="entry name" value="EGF"/>
</dbReference>
<dbReference type="FunFam" id="2.90.10.10:FF:000001">
    <property type="entry name" value="G-type lectin S-receptor-like serine/threonine-protein kinase"/>
    <property type="match status" value="1"/>
</dbReference>
<dbReference type="InterPro" id="IPR017441">
    <property type="entry name" value="Protein_kinase_ATP_BS"/>
</dbReference>
<evidence type="ECO:0000256" key="15">
    <source>
        <dbReference type="ARBA" id="ARBA00023180"/>
    </source>
</evidence>
<sequence>MNEVVVISKLQHRNLVRLLGCCVEGEEMIFTQERTTRLGKTLQHYERNLSRPSLPSQRFQTKNIHRDLKPNFGIARIFGGNEVNTTRRLDAPEYLMEGRFSEKSDVFSFGVLLLEIVSGRRNAHFYGDEHGLSLTGYAWKLWNEGDVTAFVDPAISDPCLLVEIFRCIQIGLLCVQELAKDRPFVSTITSMLNSEIVDLPTPKKPAFAERQSSMDTESIRQNQKQYSLSFYPAYIAAIDIITSSLPIKYPETTVSESNVFQLGFFSPLYSTKRPIKSAYRYVGIWYSNISAETRVVWVANRNNPIKDSSGMITISEDGNLVVLNGKGEVLWSSHVLNGSNQSTAQLTDDGNLVLKSGPNGNPVWQSFQDPTDTYITKMRLTANARTGNKRLLTSWRNVSDPSVGNFTAGINPLGIPELFIWHDGQPFWRSGPWGGQNFIGIPEMNPSVYLLGFSIQDEGDGTFTLSSIQDPDIRLTYVLTSHGKFTEHLWNKRMQSWEGNLIDTQKFSEGGADLNIRLAYTEFDNNTKKKVIISMSVIVGAIAIFVFVFFSWKWMATHRERKLIREETREVQATVFDGNSLDNIEEVKLEPLFKLQVLETATSNFDIANKLGQGGFGAVYRGILPDGQEIAVKRLSRASGQGLEELMNEVVVISKLQHRNLVRLLGCCVEGEEMMLAWKLWNEGGVTAFVDPAISEPCFLVEIFRCIQIGLLCVQELAKDRPVVSTIISMLNSEIVDLPTPKKPAFVERQSSLDTELQRMITMRRIPVTVFLFSLLFLAPFCHAATDRLTKGQSIKDGETLKSSDENFELGFFSLGNSTLRYVGIRYSKIQDKAVIWVANREKPISGTDGVLRIGEDGNLQVVDGNGRLVWSSNASVASSNATTVRLDITGNLILSSNDSNDDTDEAYWQSFNDPTDTYLPNMKVLIGSAEIHLLSSWKSASDPSPGNFTMGVDPRGAPQIVIWEQSRRRWRSGHWNGILFSGVPYMAAFTTYQYGFKVSGESDGKLYLTYTPSDPSELNKFQITWNGFEEQKRWNNSTQAWQVMQSQPSEDCENYNYCGNYGVCTPSGSPRCSCLQGFEPRNPDQWRLGNWSGGCERRSPLQCQRNSNNGGEDGFKAVRCTKLPDFADKYRVTSDDCKKRCENNCSCTAYAYVDAIGCMLWNGDLTDVQNHIQSGNTMHVRLAYSELGVYNHNSQRRRLDYSFDYIVIIQENPRTWS</sequence>
<dbReference type="CDD" id="cd01098">
    <property type="entry name" value="PAN_AP_plant"/>
    <property type="match status" value="1"/>
</dbReference>
<evidence type="ECO:0000256" key="11">
    <source>
        <dbReference type="ARBA" id="ARBA00022989"/>
    </source>
</evidence>
<comment type="catalytic activity">
    <reaction evidence="16">
        <text>L-threonyl-[protein] + ATP = O-phospho-L-threonyl-[protein] + ADP + H(+)</text>
        <dbReference type="Rhea" id="RHEA:46608"/>
        <dbReference type="Rhea" id="RHEA-COMP:11060"/>
        <dbReference type="Rhea" id="RHEA-COMP:11605"/>
        <dbReference type="ChEBI" id="CHEBI:15378"/>
        <dbReference type="ChEBI" id="CHEBI:30013"/>
        <dbReference type="ChEBI" id="CHEBI:30616"/>
        <dbReference type="ChEBI" id="CHEBI:61977"/>
        <dbReference type="ChEBI" id="CHEBI:456216"/>
        <dbReference type="EC" id="2.7.11.1"/>
    </reaction>
</comment>
<keyword evidence="13" id="KW-1015">Disulfide bond</keyword>
<evidence type="ECO:0000259" key="23">
    <source>
        <dbReference type="PROSITE" id="PS50927"/>
    </source>
</evidence>
<dbReference type="Pfam" id="PF01453">
    <property type="entry name" value="B_lectin"/>
    <property type="match status" value="2"/>
</dbReference>
<keyword evidence="3" id="KW-0723">Serine/threonine-protein kinase</keyword>
<dbReference type="InterPro" id="IPR036426">
    <property type="entry name" value="Bulb-type_lectin_dom_sf"/>
</dbReference>
<dbReference type="PROSITE" id="PS50948">
    <property type="entry name" value="PAN"/>
    <property type="match status" value="1"/>
</dbReference>
<dbReference type="InterPro" id="IPR000719">
    <property type="entry name" value="Prot_kinase_dom"/>
</dbReference>
<keyword evidence="15" id="KW-0325">Glycoprotein</keyword>
<keyword evidence="4" id="KW-0808">Transferase</keyword>
<dbReference type="FunFam" id="2.90.10.10:FF:000005">
    <property type="entry name" value="G-type lectin S-receptor-like serine/threonine-protein kinase"/>
    <property type="match status" value="1"/>
</dbReference>
<dbReference type="EMBL" id="CAADRP010001578">
    <property type="protein sequence ID" value="VFU42385.1"/>
    <property type="molecule type" value="Genomic_DNA"/>
</dbReference>
<evidence type="ECO:0000256" key="14">
    <source>
        <dbReference type="ARBA" id="ARBA00023170"/>
    </source>
</evidence>
<dbReference type="PROSITE" id="PS50927">
    <property type="entry name" value="BULB_LECTIN"/>
    <property type="match status" value="2"/>
</dbReference>
<dbReference type="GO" id="GO:0005524">
    <property type="term" value="F:ATP binding"/>
    <property type="evidence" value="ECO:0007669"/>
    <property type="project" value="UniProtKB-UniRule"/>
</dbReference>
<evidence type="ECO:0000256" key="20">
    <source>
        <dbReference type="SAM" id="Phobius"/>
    </source>
</evidence>
<dbReference type="GO" id="GO:0016020">
    <property type="term" value="C:membrane"/>
    <property type="evidence" value="ECO:0007669"/>
    <property type="project" value="UniProtKB-SubCell"/>
</dbReference>
<dbReference type="EC" id="2.7.11.1" evidence="2"/>
<dbReference type="SMART" id="SM00473">
    <property type="entry name" value="PAN_AP"/>
    <property type="match status" value="1"/>
</dbReference>
<evidence type="ECO:0000256" key="9">
    <source>
        <dbReference type="ARBA" id="ARBA00022777"/>
    </source>
</evidence>
<dbReference type="InterPro" id="IPR001480">
    <property type="entry name" value="Bulb-type_lectin_dom"/>
</dbReference>
<dbReference type="InterPro" id="IPR003609">
    <property type="entry name" value="Pan_app"/>
</dbReference>
<evidence type="ECO:0000256" key="19">
    <source>
        <dbReference type="PROSITE-ProRule" id="PRU10141"/>
    </source>
</evidence>
<feature type="domain" description="Bulb-type lectin" evidence="23">
    <location>
        <begin position="786"/>
        <end position="908"/>
    </location>
</feature>
<evidence type="ECO:0000256" key="13">
    <source>
        <dbReference type="ARBA" id="ARBA00023157"/>
    </source>
</evidence>
<keyword evidence="7" id="KW-0677">Repeat</keyword>
<feature type="transmembrane region" description="Helical" evidence="20">
    <location>
        <begin position="531"/>
        <end position="552"/>
    </location>
</feature>
<evidence type="ECO:0000256" key="17">
    <source>
        <dbReference type="ARBA" id="ARBA00048679"/>
    </source>
</evidence>
<feature type="domain" description="Apple" evidence="24">
    <location>
        <begin position="1104"/>
        <end position="1184"/>
    </location>
</feature>
<accession>A0A6N2LMZ5</accession>
<evidence type="ECO:0000256" key="12">
    <source>
        <dbReference type="ARBA" id="ARBA00023136"/>
    </source>
</evidence>
<keyword evidence="6" id="KW-0732">Signal</keyword>
<dbReference type="SUPFAM" id="SSF51110">
    <property type="entry name" value="alpha-D-mannose-specific plant lectins"/>
    <property type="match status" value="2"/>
</dbReference>